<keyword evidence="2" id="KW-1185">Reference proteome</keyword>
<accession>A0ABV6NV18</accession>
<dbReference type="EMBL" id="JBHLUE010000007">
    <property type="protein sequence ID" value="MFC0564631.1"/>
    <property type="molecule type" value="Genomic_DNA"/>
</dbReference>
<gene>
    <name evidence="1" type="ORF">ACFFHU_10845</name>
</gene>
<evidence type="ECO:0000313" key="1">
    <source>
        <dbReference type="EMBL" id="MFC0564631.1"/>
    </source>
</evidence>
<protein>
    <submittedName>
        <fullName evidence="1">Uncharacterized protein</fullName>
    </submittedName>
</protein>
<dbReference type="RefSeq" id="WP_377337796.1">
    <property type="nucleotide sequence ID" value="NZ_JBHLUE010000007.1"/>
</dbReference>
<dbReference type="Proteomes" id="UP001589894">
    <property type="component" value="Unassembled WGS sequence"/>
</dbReference>
<comment type="caution">
    <text evidence="1">The sequence shown here is derived from an EMBL/GenBank/DDBJ whole genome shotgun (WGS) entry which is preliminary data.</text>
</comment>
<organism evidence="1 2">
    <name type="scientific">Plantactinospora siamensis</name>
    <dbReference type="NCBI Taxonomy" id="555372"/>
    <lineage>
        <taxon>Bacteria</taxon>
        <taxon>Bacillati</taxon>
        <taxon>Actinomycetota</taxon>
        <taxon>Actinomycetes</taxon>
        <taxon>Micromonosporales</taxon>
        <taxon>Micromonosporaceae</taxon>
        <taxon>Plantactinospora</taxon>
    </lineage>
</organism>
<evidence type="ECO:0000313" key="2">
    <source>
        <dbReference type="Proteomes" id="UP001589894"/>
    </source>
</evidence>
<proteinExistence type="predicted"/>
<reference evidence="1 2" key="1">
    <citation type="submission" date="2024-09" db="EMBL/GenBank/DDBJ databases">
        <authorList>
            <person name="Sun Q."/>
            <person name="Mori K."/>
        </authorList>
    </citation>
    <scope>NUCLEOTIDE SEQUENCE [LARGE SCALE GENOMIC DNA]</scope>
    <source>
        <strain evidence="1 2">TBRC 2205</strain>
    </source>
</reference>
<name>A0ABV6NV18_9ACTN</name>
<sequence>MTDKKTRRARPDRARRRAIRAHARLTGVPYSVAARQLAVSRRTAADLRAGETVANCGRTVYPAAVHDLGRWSIQRRERRSADEKVRDTHLAGLLPAGRAQHLADRFPPTRGPAGSGVGPLYSGDGRAELLAMLYLHVGALAPGLVPAAGELAWTARLGEETAVDLACTDLDRAVRHLLDGNRARLWLLLGAALEAGEADPGWPLRREAVRLAAHYRAMMAIGWGPEGEPDVPGPPFEGVRQILDALLVVGDDGHAPGTRVRTPAAGWSGTVVGLRWAAVGPPVEYTVRPDGAGQTVPVQPEALIVLPDQETDLRPLVDVDVG</sequence>